<protein>
    <submittedName>
        <fullName evidence="3">Pullulanase</fullName>
        <ecNumber evidence="3">3.2.1.41</ecNumber>
    </submittedName>
</protein>
<dbReference type="RefSeq" id="WP_034799016.1">
    <property type="nucleotide sequence ID" value="NZ_UGGP01000001.1"/>
</dbReference>
<dbReference type="EC" id="3.2.1.41" evidence="3"/>
<dbReference type="SUPFAM" id="SSF81296">
    <property type="entry name" value="E set domains"/>
    <property type="match status" value="1"/>
</dbReference>
<dbReference type="InterPro" id="IPR017853">
    <property type="entry name" value="GH"/>
</dbReference>
<dbReference type="Gene3D" id="3.20.20.80">
    <property type="entry name" value="Glycosidases"/>
    <property type="match status" value="1"/>
</dbReference>
<evidence type="ECO:0000259" key="2">
    <source>
        <dbReference type="SMART" id="SM00642"/>
    </source>
</evidence>
<dbReference type="SUPFAM" id="SSF51445">
    <property type="entry name" value="(Trans)glycosidases"/>
    <property type="match status" value="1"/>
</dbReference>
<dbReference type="InterPro" id="IPR011840">
    <property type="entry name" value="PulA_typeI"/>
</dbReference>
<dbReference type="CDD" id="cd11341">
    <property type="entry name" value="AmyAc_Pullulanase_LD-like"/>
    <property type="match status" value="1"/>
</dbReference>
<dbReference type="SMR" id="A0A377FSJ4"/>
<feature type="domain" description="Glycosyl hydrolase family 13 catalytic" evidence="2">
    <location>
        <begin position="259"/>
        <end position="625"/>
    </location>
</feature>
<accession>A0A377FSJ4</accession>
<dbReference type="Pfam" id="PF00128">
    <property type="entry name" value="Alpha-amylase"/>
    <property type="match status" value="1"/>
</dbReference>
<keyword evidence="3" id="KW-0326">Glycosidase</keyword>
<evidence type="ECO:0000256" key="1">
    <source>
        <dbReference type="ARBA" id="ARBA00008061"/>
    </source>
</evidence>
<dbReference type="CDD" id="cd02860">
    <property type="entry name" value="E_set_Pullulanase"/>
    <property type="match status" value="1"/>
</dbReference>
<dbReference type="InterPro" id="IPR014756">
    <property type="entry name" value="Ig_E-set"/>
</dbReference>
<dbReference type="InterPro" id="IPR013783">
    <property type="entry name" value="Ig-like_fold"/>
</dbReference>
<sequence>MHHTPDQQTTTHATIERASLLSFELIRLEVVPEYVAIPVQIEQNGRPIEYTVVKERWTETGMIERDLKLTRPVSLETVYTVFHPGHKTIVVVPQEIVQTEEFERRYAYDGPLGLVFGSTDIEAFVWSPVAFSIWVTVHDEETHREIERFRMTRQARGVWHAEVPRLYEGLLYRLHVKTPVETNDVVDPYAKAVSVNGEFGVLVDVEAHIAEHVETTERPPLRKATDAVIYELHIRDFTSHPSSTSRLKGLYGSVAETGLLTSAGHSAGLDYIKELGVTHIQLLPVHDFGSVDELTRMPYNWGYDPIHWFALEGSYASNPLAPLARVSEYAQLVSDLHRSGLRVVVDVVMNHVYVREQSSLEALVPYYYFRYEHDGTVANGTGVGNDTASERYMMRRMIVDCVTYFATTYDVDGFRFDLMGIHDVETMNQVRAALDKIDRSILMYGEGWDLATPLSPSVKATSHNAAHMPRIGHFNDMMRDALKGSTFNDREQGFVSGNEWREWELRECLTGAVQIPNVTVGRFPSPQYTINYVEAHDNYTTFDKLQLACEETDEATRLRMQRFATAIVITSQGVPFLHAGQEFGRTKQGVENSYNAPDRINHFDWDLRDERLAEVEYVKTLLKLRRRHTCFRFDTRQKVVEQFKFLPSPPGVIAYEVTASHSYDAWQRVRVYLNGTHGDVTFHADGEWNVYVQGERASLTPIVRNPVEIQVESLSMTIIAC</sequence>
<dbReference type="InterPro" id="IPR006047">
    <property type="entry name" value="GH13_cat_dom"/>
</dbReference>
<dbReference type="InterPro" id="IPR013780">
    <property type="entry name" value="Glyco_hydro_b"/>
</dbReference>
<dbReference type="SMART" id="SM00642">
    <property type="entry name" value="Aamy"/>
    <property type="match status" value="1"/>
</dbReference>
<evidence type="ECO:0000313" key="3">
    <source>
        <dbReference type="EMBL" id="STO07688.1"/>
    </source>
</evidence>
<dbReference type="Gene3D" id="2.60.40.1180">
    <property type="entry name" value="Golgi alpha-mannosidase II"/>
    <property type="match status" value="1"/>
</dbReference>
<comment type="similarity">
    <text evidence="1">Belongs to the glycosyl hydrolase 13 family.</text>
</comment>
<keyword evidence="3" id="KW-0378">Hydrolase</keyword>
<dbReference type="Pfam" id="PF21653">
    <property type="entry name" value="pulA_all-beta"/>
    <property type="match status" value="1"/>
</dbReference>
<dbReference type="STRING" id="1397694.GCA_000702585_01551"/>
<organism evidence="3 4">
    <name type="scientific">Exiguobacterium aurantiacum</name>
    <dbReference type="NCBI Taxonomy" id="33987"/>
    <lineage>
        <taxon>Bacteria</taxon>
        <taxon>Bacillati</taxon>
        <taxon>Bacillota</taxon>
        <taxon>Bacilli</taxon>
        <taxon>Bacillales</taxon>
        <taxon>Bacillales Family XII. Incertae Sedis</taxon>
        <taxon>Exiguobacterium</taxon>
    </lineage>
</organism>
<dbReference type="AlphaFoldDB" id="A0A377FSJ4"/>
<evidence type="ECO:0000313" key="4">
    <source>
        <dbReference type="Proteomes" id="UP000254060"/>
    </source>
</evidence>
<dbReference type="EMBL" id="UGGP01000001">
    <property type="protein sequence ID" value="STO07688.1"/>
    <property type="molecule type" value="Genomic_DNA"/>
</dbReference>
<gene>
    <name evidence="3" type="primary">amyX_1</name>
    <name evidence="3" type="ORF">NCTC13163_01042</name>
</gene>
<dbReference type="GO" id="GO:0051060">
    <property type="term" value="F:pullulanase activity"/>
    <property type="evidence" value="ECO:0007669"/>
    <property type="project" value="UniProtKB-EC"/>
</dbReference>
<reference evidence="3 4" key="1">
    <citation type="submission" date="2018-06" db="EMBL/GenBank/DDBJ databases">
        <authorList>
            <consortium name="Pathogen Informatics"/>
            <person name="Doyle S."/>
        </authorList>
    </citation>
    <scope>NUCLEOTIDE SEQUENCE [LARGE SCALE GENOMIC DNA]</scope>
    <source>
        <strain evidence="3 4">NCTC13163</strain>
    </source>
</reference>
<dbReference type="NCBIfam" id="TIGR02104">
    <property type="entry name" value="pulA_typeI"/>
    <property type="match status" value="1"/>
</dbReference>
<dbReference type="Proteomes" id="UP000254060">
    <property type="component" value="Unassembled WGS sequence"/>
</dbReference>
<name>A0A377FSJ4_9BACL</name>
<dbReference type="GO" id="GO:0005975">
    <property type="term" value="P:carbohydrate metabolic process"/>
    <property type="evidence" value="ECO:0007669"/>
    <property type="project" value="InterPro"/>
</dbReference>
<proteinExistence type="inferred from homology"/>
<dbReference type="InterPro" id="IPR049117">
    <property type="entry name" value="pulA_all-beta"/>
</dbReference>
<dbReference type="PANTHER" id="PTHR43002">
    <property type="entry name" value="GLYCOGEN DEBRANCHING ENZYME"/>
    <property type="match status" value="1"/>
</dbReference>
<dbReference type="Gene3D" id="2.60.40.10">
    <property type="entry name" value="Immunoglobulins"/>
    <property type="match status" value="1"/>
</dbReference>